<accession>A0A1J4VCE4</accession>
<feature type="transmembrane region" description="Helical" evidence="1">
    <location>
        <begin position="49"/>
        <end position="65"/>
    </location>
</feature>
<organism evidence="2 3">
    <name type="scientific">Candidatus Nomurabacteria bacterium CG1_02_47_685</name>
    <dbReference type="NCBI Taxonomy" id="1805282"/>
    <lineage>
        <taxon>Bacteria</taxon>
        <taxon>Candidatus Nomuraibacteriota</taxon>
    </lineage>
</organism>
<dbReference type="EMBL" id="MNVO01000054">
    <property type="protein sequence ID" value="OIO31903.1"/>
    <property type="molecule type" value="Genomic_DNA"/>
</dbReference>
<evidence type="ECO:0000313" key="3">
    <source>
        <dbReference type="Proteomes" id="UP000183206"/>
    </source>
</evidence>
<protein>
    <submittedName>
        <fullName evidence="2">Uncharacterized protein</fullName>
    </submittedName>
</protein>
<keyword evidence="1" id="KW-0472">Membrane</keyword>
<comment type="caution">
    <text evidence="2">The sequence shown here is derived from an EMBL/GenBank/DDBJ whole genome shotgun (WGS) entry which is preliminary data.</text>
</comment>
<proteinExistence type="predicted"/>
<keyword evidence="1" id="KW-1133">Transmembrane helix</keyword>
<gene>
    <name evidence="2" type="ORF">AUJ44_03560</name>
</gene>
<dbReference type="AlphaFoldDB" id="A0A1J4VCE4"/>
<dbReference type="Proteomes" id="UP000183206">
    <property type="component" value="Unassembled WGS sequence"/>
</dbReference>
<dbReference type="STRING" id="1805282.AUJ44_03560"/>
<evidence type="ECO:0000313" key="2">
    <source>
        <dbReference type="EMBL" id="OIO31903.1"/>
    </source>
</evidence>
<reference evidence="2 3" key="1">
    <citation type="journal article" date="2016" name="Environ. Microbiol.">
        <title>Genomic resolution of a cold subsurface aquifer community provides metabolic insights for novel microbes adapted to high CO concentrations.</title>
        <authorList>
            <person name="Probst A.J."/>
            <person name="Castelle C.J."/>
            <person name="Singh A."/>
            <person name="Brown C.T."/>
            <person name="Anantharaman K."/>
            <person name="Sharon I."/>
            <person name="Hug L.A."/>
            <person name="Burstein D."/>
            <person name="Emerson J.B."/>
            <person name="Thomas B.C."/>
            <person name="Banfield J.F."/>
        </authorList>
    </citation>
    <scope>NUCLEOTIDE SEQUENCE [LARGE SCALE GENOMIC DNA]</scope>
    <source>
        <strain evidence="2">CG1_02_47_685</strain>
    </source>
</reference>
<name>A0A1J4VCE4_9BACT</name>
<feature type="transmembrane region" description="Helical" evidence="1">
    <location>
        <begin position="7"/>
        <end position="37"/>
    </location>
</feature>
<keyword evidence="1" id="KW-0812">Transmembrane</keyword>
<evidence type="ECO:0000256" key="1">
    <source>
        <dbReference type="SAM" id="Phobius"/>
    </source>
</evidence>
<sequence>MIYHHPVFFAWVKTVAVMVGIAAGAVLCVFSVCYSLISITVIEAYGDHHAGIICGIVIFAALIFWNDIDRAQKKLPVWNRVPFHEDDPRLNTLSQKLADEGRYHIFTEIWMESMAIAVARLIVVSSSGDEMYYIKDHRGVRDRGVETPLFFFFQKVYMGGKRLAWEMLCIILSA</sequence>